<dbReference type="InterPro" id="IPR036388">
    <property type="entry name" value="WH-like_DNA-bd_sf"/>
</dbReference>
<dbReference type="InterPro" id="IPR007630">
    <property type="entry name" value="RNA_pol_sigma70_r4"/>
</dbReference>
<dbReference type="SUPFAM" id="SSF88659">
    <property type="entry name" value="Sigma3 and sigma4 domains of RNA polymerase sigma factors"/>
    <property type="match status" value="1"/>
</dbReference>
<dbReference type="Gene3D" id="1.10.10.10">
    <property type="entry name" value="Winged helix-like DNA-binding domain superfamily/Winged helix DNA-binding domain"/>
    <property type="match status" value="1"/>
</dbReference>
<dbReference type="Proteomes" id="UP001235840">
    <property type="component" value="Unassembled WGS sequence"/>
</dbReference>
<comment type="similarity">
    <text evidence="1">Belongs to the sigma-70 factor family. ECF subfamily.</text>
</comment>
<dbReference type="NCBIfam" id="TIGR02937">
    <property type="entry name" value="sigma70-ECF"/>
    <property type="match status" value="1"/>
</dbReference>
<keyword evidence="9" id="KW-1185">Reference proteome</keyword>
<evidence type="ECO:0000256" key="2">
    <source>
        <dbReference type="ARBA" id="ARBA00023015"/>
    </source>
</evidence>
<evidence type="ECO:0000259" key="7">
    <source>
        <dbReference type="Pfam" id="PF04545"/>
    </source>
</evidence>
<dbReference type="InterPro" id="IPR014284">
    <property type="entry name" value="RNA_pol_sigma-70_dom"/>
</dbReference>
<dbReference type="PANTHER" id="PTHR43133:SF60">
    <property type="entry name" value="RNA POLYMERASE SIGMA FACTOR SIGV"/>
    <property type="match status" value="1"/>
</dbReference>
<evidence type="ECO:0000313" key="9">
    <source>
        <dbReference type="Proteomes" id="UP001235840"/>
    </source>
</evidence>
<keyword evidence="5" id="KW-0804">Transcription</keyword>
<proteinExistence type="inferred from homology"/>
<dbReference type="Pfam" id="PF04542">
    <property type="entry name" value="Sigma70_r2"/>
    <property type="match status" value="1"/>
</dbReference>
<dbReference type="SUPFAM" id="SSF88946">
    <property type="entry name" value="Sigma2 domain of RNA polymerase sigma factors"/>
    <property type="match status" value="1"/>
</dbReference>
<dbReference type="InterPro" id="IPR013324">
    <property type="entry name" value="RNA_pol_sigma_r3/r4-like"/>
</dbReference>
<organism evidence="8 9">
    <name type="scientific">Caldalkalibacillus horti</name>
    <dbReference type="NCBI Taxonomy" id="77523"/>
    <lineage>
        <taxon>Bacteria</taxon>
        <taxon>Bacillati</taxon>
        <taxon>Bacillota</taxon>
        <taxon>Bacilli</taxon>
        <taxon>Bacillales</taxon>
        <taxon>Bacillaceae</taxon>
        <taxon>Caldalkalibacillus</taxon>
    </lineage>
</organism>
<dbReference type="InterPro" id="IPR039425">
    <property type="entry name" value="RNA_pol_sigma-70-like"/>
</dbReference>
<dbReference type="RefSeq" id="WP_307394340.1">
    <property type="nucleotide sequence ID" value="NZ_BAAADK010000048.1"/>
</dbReference>
<dbReference type="Gene3D" id="1.10.1740.10">
    <property type="match status" value="1"/>
</dbReference>
<dbReference type="InterPro" id="IPR007627">
    <property type="entry name" value="RNA_pol_sigma70_r2"/>
</dbReference>
<feature type="domain" description="RNA polymerase sigma-70 region 4" evidence="7">
    <location>
        <begin position="128"/>
        <end position="175"/>
    </location>
</feature>
<keyword evidence="2" id="KW-0805">Transcription regulation</keyword>
<protein>
    <submittedName>
        <fullName evidence="8">RNA polymerase sigma-70 factor (ECF subfamily)</fullName>
    </submittedName>
</protein>
<reference evidence="8 9" key="1">
    <citation type="submission" date="2023-07" db="EMBL/GenBank/DDBJ databases">
        <title>Genomic Encyclopedia of Type Strains, Phase IV (KMG-IV): sequencing the most valuable type-strain genomes for metagenomic binning, comparative biology and taxonomic classification.</title>
        <authorList>
            <person name="Goeker M."/>
        </authorList>
    </citation>
    <scope>NUCLEOTIDE SEQUENCE [LARGE SCALE GENOMIC DNA]</scope>
    <source>
        <strain evidence="8 9">DSM 12751</strain>
    </source>
</reference>
<evidence type="ECO:0000259" key="6">
    <source>
        <dbReference type="Pfam" id="PF04542"/>
    </source>
</evidence>
<feature type="domain" description="RNA polymerase sigma-70 region 2" evidence="6">
    <location>
        <begin position="25"/>
        <end position="90"/>
    </location>
</feature>
<keyword evidence="3" id="KW-0731">Sigma factor</keyword>
<evidence type="ECO:0000256" key="5">
    <source>
        <dbReference type="ARBA" id="ARBA00023163"/>
    </source>
</evidence>
<comment type="caution">
    <text evidence="8">The sequence shown here is derived from an EMBL/GenBank/DDBJ whole genome shotgun (WGS) entry which is preliminary data.</text>
</comment>
<dbReference type="EMBL" id="JAUSTY010000007">
    <property type="protein sequence ID" value="MDQ0166279.1"/>
    <property type="molecule type" value="Genomic_DNA"/>
</dbReference>
<dbReference type="NCBIfam" id="NF009195">
    <property type="entry name" value="PRK12543.1"/>
    <property type="match status" value="1"/>
</dbReference>
<dbReference type="InterPro" id="IPR013325">
    <property type="entry name" value="RNA_pol_sigma_r2"/>
</dbReference>
<evidence type="ECO:0000256" key="3">
    <source>
        <dbReference type="ARBA" id="ARBA00023082"/>
    </source>
</evidence>
<dbReference type="CDD" id="cd06171">
    <property type="entry name" value="Sigma70_r4"/>
    <property type="match status" value="1"/>
</dbReference>
<sequence length="192" mass="22794">MEEELQECVVHMQEGDEEAFKTFYTLTKHDVYRLVYFLSSNKDDAVDIMSEVYLEVFRSIKKFDTSLPFRPWFNGLIVRQTQNWQRKLWRKVRLFHKSKQLEIEPPQPNVEGHIIKNENTEELLALVESLSYKLKEVVVLRYYQENTFEDIATILNVPVGTVKSRHRLAIEKLRQLTGSTTNESKEASRYVY</sequence>
<dbReference type="Pfam" id="PF04545">
    <property type="entry name" value="Sigma70_r4"/>
    <property type="match status" value="1"/>
</dbReference>
<keyword evidence="4" id="KW-0238">DNA-binding</keyword>
<evidence type="ECO:0000256" key="4">
    <source>
        <dbReference type="ARBA" id="ARBA00023125"/>
    </source>
</evidence>
<evidence type="ECO:0000256" key="1">
    <source>
        <dbReference type="ARBA" id="ARBA00010641"/>
    </source>
</evidence>
<gene>
    <name evidence="8" type="ORF">J2S11_002180</name>
</gene>
<name>A0ABT9VZH9_9BACI</name>
<accession>A0ABT9VZH9</accession>
<dbReference type="PANTHER" id="PTHR43133">
    <property type="entry name" value="RNA POLYMERASE ECF-TYPE SIGMA FACTO"/>
    <property type="match status" value="1"/>
</dbReference>
<evidence type="ECO:0000313" key="8">
    <source>
        <dbReference type="EMBL" id="MDQ0166279.1"/>
    </source>
</evidence>